<comment type="caution">
    <text evidence="1">The sequence shown here is derived from an EMBL/GenBank/DDBJ whole genome shotgun (WGS) entry which is preliminary data.</text>
</comment>
<organism evidence="1 2">
    <name type="scientific">Zobellella aerophila</name>
    <dbReference type="NCBI Taxonomy" id="870480"/>
    <lineage>
        <taxon>Bacteria</taxon>
        <taxon>Pseudomonadati</taxon>
        <taxon>Pseudomonadota</taxon>
        <taxon>Gammaproteobacteria</taxon>
        <taxon>Aeromonadales</taxon>
        <taxon>Aeromonadaceae</taxon>
        <taxon>Zobellella</taxon>
    </lineage>
</organism>
<dbReference type="Proteomes" id="UP001500795">
    <property type="component" value="Unassembled WGS sequence"/>
</dbReference>
<evidence type="ECO:0000313" key="1">
    <source>
        <dbReference type="EMBL" id="GAA3540506.1"/>
    </source>
</evidence>
<evidence type="ECO:0008006" key="3">
    <source>
        <dbReference type="Google" id="ProtNLM"/>
    </source>
</evidence>
<sequence>MLEAHGMAVELDRQGDTLLLTIKIYGDIAYDDFMEMETQVEQALEEMETPKIKALINMIDFNHWETMALWEDIVFTRKYAKAFTRVAIVGVDLRERLMAKLAQWFIEGEVKYFEKLGEAQAWLEAEK</sequence>
<dbReference type="EMBL" id="BAABCX010000002">
    <property type="protein sequence ID" value="GAA3540506.1"/>
    <property type="molecule type" value="Genomic_DNA"/>
</dbReference>
<dbReference type="InterPro" id="IPR036513">
    <property type="entry name" value="STAS_dom_sf"/>
</dbReference>
<dbReference type="RefSeq" id="WP_344957555.1">
    <property type="nucleotide sequence ID" value="NZ_BAABCX010000002.1"/>
</dbReference>
<accession>A0ABP6VVL4</accession>
<dbReference type="InterPro" id="IPR021866">
    <property type="entry name" value="SpoIIAA-like"/>
</dbReference>
<name>A0ABP6VVL4_9GAMM</name>
<protein>
    <recommendedName>
        <fullName evidence="3">STAS/SEC14 domain-containing protein</fullName>
    </recommendedName>
</protein>
<dbReference type="Gene3D" id="3.40.50.10600">
    <property type="entry name" value="SpoIIaa-like domains"/>
    <property type="match status" value="1"/>
</dbReference>
<dbReference type="InterPro" id="IPR038396">
    <property type="entry name" value="SpoIIAA-like_sf"/>
</dbReference>
<evidence type="ECO:0000313" key="2">
    <source>
        <dbReference type="Proteomes" id="UP001500795"/>
    </source>
</evidence>
<reference evidence="2" key="1">
    <citation type="journal article" date="2019" name="Int. J. Syst. Evol. Microbiol.">
        <title>The Global Catalogue of Microorganisms (GCM) 10K type strain sequencing project: providing services to taxonomists for standard genome sequencing and annotation.</title>
        <authorList>
            <consortium name="The Broad Institute Genomics Platform"/>
            <consortium name="The Broad Institute Genome Sequencing Center for Infectious Disease"/>
            <person name="Wu L."/>
            <person name="Ma J."/>
        </authorList>
    </citation>
    <scope>NUCLEOTIDE SEQUENCE [LARGE SCALE GENOMIC DNA]</scope>
    <source>
        <strain evidence="2">JCM 17110</strain>
    </source>
</reference>
<gene>
    <name evidence="1" type="ORF">GCM10022394_20350</name>
</gene>
<dbReference type="Pfam" id="PF11964">
    <property type="entry name" value="SpoIIAA-like"/>
    <property type="match status" value="1"/>
</dbReference>
<proteinExistence type="predicted"/>
<keyword evidence="2" id="KW-1185">Reference proteome</keyword>
<dbReference type="SUPFAM" id="SSF52091">
    <property type="entry name" value="SpoIIaa-like"/>
    <property type="match status" value="1"/>
</dbReference>